<feature type="region of interest" description="Disordered" evidence="1">
    <location>
        <begin position="1"/>
        <end position="59"/>
    </location>
</feature>
<name>A0A835Y961_9CHLO</name>
<gene>
    <name evidence="2" type="ORF">HYH03_005060</name>
</gene>
<feature type="region of interest" description="Disordered" evidence="1">
    <location>
        <begin position="92"/>
        <end position="116"/>
    </location>
</feature>
<evidence type="ECO:0000313" key="2">
    <source>
        <dbReference type="EMBL" id="KAG2497063.1"/>
    </source>
</evidence>
<reference evidence="2" key="1">
    <citation type="journal article" date="2020" name="bioRxiv">
        <title>Comparative genomics of Chlamydomonas.</title>
        <authorList>
            <person name="Craig R.J."/>
            <person name="Hasan A.R."/>
            <person name="Ness R.W."/>
            <person name="Keightley P.D."/>
        </authorList>
    </citation>
    <scope>NUCLEOTIDE SEQUENCE</scope>
    <source>
        <strain evidence="2">CCAP 11/70</strain>
    </source>
</reference>
<evidence type="ECO:0000256" key="1">
    <source>
        <dbReference type="SAM" id="MobiDB-lite"/>
    </source>
</evidence>
<feature type="compositionally biased region" description="Low complexity" evidence="1">
    <location>
        <begin position="44"/>
        <end position="59"/>
    </location>
</feature>
<feature type="compositionally biased region" description="Low complexity" evidence="1">
    <location>
        <begin position="1"/>
        <end position="36"/>
    </location>
</feature>
<sequence length="786" mass="80561">MLPRRAAAAAAVRPPRRSFTAAARTSSSAPARSGNTSTGGAGGSNVPPGGNNAASGSSAAPPLSAALLSLYSRLPEIAEGLLATSASAADAAGQIPSAPRPAAAQSESDRQHRQRWEDELTELANCLQKLPNHDARTAAAVAELVSTHPTQTAALLKLLAAGLRDSAMVRAIWVRGGEGGDEHDDTFVYPAITVASLLIMRGMPLPASRHARGVQRFARALLATQPFHALARCLGEAAAAITAAASASSSGATSASTASAASSSPASSSSAASSSSTASSAAAISSSSTGASVAIIGALDAFGDLASAFKRAILWYEWHEQSSGGAVVRLTPPELAAEVAAEIAAVAADFARALAESGVVEHAARALLLLPARGAPLWRWVPHPAPRVMSLTAELWHMSQPPRGERSSPVDPSTAALLRSALGGRCFQTAVLVYGISTLRVVDRGPSYGLPVALQTAGLELITPGEGPCPDTTALGLMVSLLGSGTPLPPPGRGASLELALRAARAAAGSLLGGPIRMTSMGVPEPDWPATPLPVDTDTYQLLIDALECAWGLLPAVDTSPRQAEQRRDWWSLAGWAMYCMRGAVDLEWRLRLWELVTAPLVAVWPGGLLAPPEVAAALAGGLLKQLTNFVSPARMDPYTVRGLKTATATDLFDTCAKAHPSGPDSGFSLFLAPLLAYDNSEDAEDADYVLSVLGALAGLSESNVAEGNEDAVRHDRAEQAAARRQATALLRDLGRALKGRGGACVGRAAGAAAASAAAAGESPAQQLERMAAAASEMWELPLKAA</sequence>
<evidence type="ECO:0000313" key="3">
    <source>
        <dbReference type="Proteomes" id="UP000612055"/>
    </source>
</evidence>
<dbReference type="Proteomes" id="UP000612055">
    <property type="component" value="Unassembled WGS sequence"/>
</dbReference>
<protein>
    <submittedName>
        <fullName evidence="2">Uncharacterized protein</fullName>
    </submittedName>
</protein>
<comment type="caution">
    <text evidence="2">The sequence shown here is derived from an EMBL/GenBank/DDBJ whole genome shotgun (WGS) entry which is preliminary data.</text>
</comment>
<dbReference type="EMBL" id="JAEHOE010000016">
    <property type="protein sequence ID" value="KAG2497063.1"/>
    <property type="molecule type" value="Genomic_DNA"/>
</dbReference>
<accession>A0A835Y961</accession>
<dbReference type="AlphaFoldDB" id="A0A835Y961"/>
<dbReference type="OrthoDB" id="563490at2759"/>
<proteinExistence type="predicted"/>
<keyword evidence="3" id="KW-1185">Reference proteome</keyword>
<feature type="compositionally biased region" description="Basic and acidic residues" evidence="1">
    <location>
        <begin position="107"/>
        <end position="116"/>
    </location>
</feature>
<organism evidence="2 3">
    <name type="scientific">Edaphochlamys debaryana</name>
    <dbReference type="NCBI Taxonomy" id="47281"/>
    <lineage>
        <taxon>Eukaryota</taxon>
        <taxon>Viridiplantae</taxon>
        <taxon>Chlorophyta</taxon>
        <taxon>core chlorophytes</taxon>
        <taxon>Chlorophyceae</taxon>
        <taxon>CS clade</taxon>
        <taxon>Chlamydomonadales</taxon>
        <taxon>Chlamydomonadales incertae sedis</taxon>
        <taxon>Edaphochlamys</taxon>
    </lineage>
</organism>